<sequence>MLEGAVKAQKTVKEDGTQIFSLLHGVQIKEMKNVVTRSGVTTEAFRMDWNLIDYPINQIIHVTQRPGAINAWHYHAKQTDHIFVTDGTIRAVLFDDRSQSPTQGQVSVLHLGRMTPTLLIIPPGIWHGVQNLENSTTGFLNFFDQTYCYDDPDGWTLPWDTDKIPYQFVK</sequence>
<proteinExistence type="predicted"/>
<dbReference type="RefSeq" id="WP_190825841.1">
    <property type="nucleotide sequence ID" value="NZ_CAWPPI010000025.1"/>
</dbReference>
<comment type="caution">
    <text evidence="2">The sequence shown here is derived from an EMBL/GenBank/DDBJ whole genome shotgun (WGS) entry which is preliminary data.</text>
</comment>
<dbReference type="InterPro" id="IPR014710">
    <property type="entry name" value="RmlC-like_jellyroll"/>
</dbReference>
<dbReference type="CDD" id="cd02208">
    <property type="entry name" value="cupin_RmlC-like"/>
    <property type="match status" value="1"/>
</dbReference>
<accession>A0A8J6XF99</accession>
<name>A0A8J6XF99_9CYAN</name>
<dbReference type="GO" id="GO:0000271">
    <property type="term" value="P:polysaccharide biosynthetic process"/>
    <property type="evidence" value="ECO:0007669"/>
    <property type="project" value="TreeGrafter"/>
</dbReference>
<dbReference type="Proteomes" id="UP000629098">
    <property type="component" value="Unassembled WGS sequence"/>
</dbReference>
<dbReference type="GO" id="GO:0008830">
    <property type="term" value="F:dTDP-4-dehydrorhamnose 3,5-epimerase activity"/>
    <property type="evidence" value="ECO:0007669"/>
    <property type="project" value="InterPro"/>
</dbReference>
<dbReference type="GO" id="GO:0005829">
    <property type="term" value="C:cytosol"/>
    <property type="evidence" value="ECO:0007669"/>
    <property type="project" value="TreeGrafter"/>
</dbReference>
<dbReference type="InterPro" id="IPR011051">
    <property type="entry name" value="RmlC_Cupin_sf"/>
</dbReference>
<dbReference type="EMBL" id="JACXAE010000025">
    <property type="protein sequence ID" value="MBD2771552.1"/>
    <property type="molecule type" value="Genomic_DNA"/>
</dbReference>
<protein>
    <submittedName>
        <fullName evidence="2">dTDP-4-dehydrorhamnose 3,5-epimerase family protein</fullName>
    </submittedName>
</protein>
<evidence type="ECO:0000313" key="3">
    <source>
        <dbReference type="Proteomes" id="UP000629098"/>
    </source>
</evidence>
<dbReference type="Gene3D" id="2.60.120.10">
    <property type="entry name" value="Jelly Rolls"/>
    <property type="match status" value="1"/>
</dbReference>
<dbReference type="PANTHER" id="PTHR21047">
    <property type="entry name" value="DTDP-6-DEOXY-D-GLUCOSE-3,5 EPIMERASE"/>
    <property type="match status" value="1"/>
</dbReference>
<dbReference type="PANTHER" id="PTHR21047:SF2">
    <property type="entry name" value="THYMIDINE DIPHOSPHO-4-KETO-RHAMNOSE 3,5-EPIMERASE"/>
    <property type="match status" value="1"/>
</dbReference>
<evidence type="ECO:0000256" key="1">
    <source>
        <dbReference type="PIRSR" id="PIRSR600888-3"/>
    </source>
</evidence>
<dbReference type="AlphaFoldDB" id="A0A8J6XF99"/>
<organism evidence="2 3">
    <name type="scientific">Iningainema tapete BLCC-T55</name>
    <dbReference type="NCBI Taxonomy" id="2748662"/>
    <lineage>
        <taxon>Bacteria</taxon>
        <taxon>Bacillati</taxon>
        <taxon>Cyanobacteriota</taxon>
        <taxon>Cyanophyceae</taxon>
        <taxon>Nostocales</taxon>
        <taxon>Scytonemataceae</taxon>
        <taxon>Iningainema tapete</taxon>
    </lineage>
</organism>
<keyword evidence="3" id="KW-1185">Reference proteome</keyword>
<gene>
    <name evidence="2" type="ORF">ICL16_05335</name>
</gene>
<feature type="site" description="Participates in a stacking interaction with the thymidine ring of dTDP-4-oxo-6-deoxyglucose" evidence="1">
    <location>
        <position position="147"/>
    </location>
</feature>
<evidence type="ECO:0000313" key="2">
    <source>
        <dbReference type="EMBL" id="MBD2771552.1"/>
    </source>
</evidence>
<reference evidence="2" key="1">
    <citation type="submission" date="2020-09" db="EMBL/GenBank/DDBJ databases">
        <title>Iningainema tapete sp. nov. (Scytonemataceae, Cyanobacteria) from greenhouses in central Florida (USA) produces two types of nodularin with biosynthetic potential for microcystin-LR and anabaenopeptins.</title>
        <authorList>
            <person name="Berthold D.E."/>
            <person name="Lefler F.W."/>
            <person name="Huang I.-S."/>
            <person name="Abdulla H."/>
            <person name="Zimba P.V."/>
            <person name="Laughinghouse H.D. IV."/>
        </authorList>
    </citation>
    <scope>NUCLEOTIDE SEQUENCE</scope>
    <source>
        <strain evidence="2">BLCCT55</strain>
    </source>
</reference>
<dbReference type="InterPro" id="IPR000888">
    <property type="entry name" value="RmlC-like"/>
</dbReference>
<dbReference type="Pfam" id="PF00908">
    <property type="entry name" value="dTDP_sugar_isom"/>
    <property type="match status" value="1"/>
</dbReference>
<dbReference type="SUPFAM" id="SSF51182">
    <property type="entry name" value="RmlC-like cupins"/>
    <property type="match status" value="1"/>
</dbReference>